<sequence>MIYVFKTSVQRRKDVLRLQPVLNDLLPSLNWNFDLDDCDKILRIESAMEIAPSVIRLLQEAGFDCEELAC</sequence>
<keyword evidence="2" id="KW-1185">Reference proteome</keyword>
<dbReference type="RefSeq" id="WP_231008043.1">
    <property type="nucleotide sequence ID" value="NZ_JAJNEC010000007.1"/>
</dbReference>
<reference evidence="1 2" key="1">
    <citation type="submission" date="2021-11" db="EMBL/GenBank/DDBJ databases">
        <title>Genomic of Niabella pedocola.</title>
        <authorList>
            <person name="Wu T."/>
        </authorList>
    </citation>
    <scope>NUCLEOTIDE SEQUENCE [LARGE SCALE GENOMIC DNA]</scope>
    <source>
        <strain evidence="1 2">JCM 31011</strain>
    </source>
</reference>
<name>A0ABS8PZ07_9BACT</name>
<accession>A0ABS8PZ07</accession>
<gene>
    <name evidence="1" type="ORF">LQ567_22250</name>
</gene>
<evidence type="ECO:0000313" key="2">
    <source>
        <dbReference type="Proteomes" id="UP001199816"/>
    </source>
</evidence>
<dbReference type="EMBL" id="JAJNEC010000007">
    <property type="protein sequence ID" value="MCD2425522.1"/>
    <property type="molecule type" value="Genomic_DNA"/>
</dbReference>
<organism evidence="1 2">
    <name type="scientific">Niabella pedocola</name>
    <dbReference type="NCBI Taxonomy" id="1752077"/>
    <lineage>
        <taxon>Bacteria</taxon>
        <taxon>Pseudomonadati</taxon>
        <taxon>Bacteroidota</taxon>
        <taxon>Chitinophagia</taxon>
        <taxon>Chitinophagales</taxon>
        <taxon>Chitinophagaceae</taxon>
        <taxon>Niabella</taxon>
    </lineage>
</organism>
<evidence type="ECO:0000313" key="1">
    <source>
        <dbReference type="EMBL" id="MCD2425522.1"/>
    </source>
</evidence>
<comment type="caution">
    <text evidence="1">The sequence shown here is derived from an EMBL/GenBank/DDBJ whole genome shotgun (WGS) entry which is preliminary data.</text>
</comment>
<protein>
    <submittedName>
        <fullName evidence="1">Uncharacterized protein</fullName>
    </submittedName>
</protein>
<dbReference type="Proteomes" id="UP001199816">
    <property type="component" value="Unassembled WGS sequence"/>
</dbReference>
<proteinExistence type="predicted"/>